<dbReference type="Proteomes" id="UP000199365">
    <property type="component" value="Unassembled WGS sequence"/>
</dbReference>
<feature type="compositionally biased region" description="Polar residues" evidence="1">
    <location>
        <begin position="74"/>
        <end position="93"/>
    </location>
</feature>
<gene>
    <name evidence="2" type="ORF">SAMN05445850_7465</name>
</gene>
<evidence type="ECO:0000313" key="2">
    <source>
        <dbReference type="EMBL" id="SDR60957.1"/>
    </source>
</evidence>
<dbReference type="STRING" id="157910.SAMN05445850_7465"/>
<name>A0A1H1KG00_9BURK</name>
<keyword evidence="3" id="KW-1185">Reference proteome</keyword>
<accession>A0A1H1KG00</accession>
<protein>
    <submittedName>
        <fullName evidence="2">Uncharacterized protein</fullName>
    </submittedName>
</protein>
<feature type="region of interest" description="Disordered" evidence="1">
    <location>
        <begin position="69"/>
        <end position="100"/>
    </location>
</feature>
<dbReference type="EMBL" id="FNKX01000004">
    <property type="protein sequence ID" value="SDR60957.1"/>
    <property type="molecule type" value="Genomic_DNA"/>
</dbReference>
<feature type="region of interest" description="Disordered" evidence="1">
    <location>
        <begin position="131"/>
        <end position="178"/>
    </location>
</feature>
<dbReference type="AlphaFoldDB" id="A0A1H1KG00"/>
<sequence length="207" mass="23177">MSESAALDPEVFLRKKAPRSKLQVHEDLIRDLIAKGFSAYMVWRYLVEVRNLKVCENTVRTFTKKLRVERASGARQQQATSKDTENSTFQTDAGGQEVATRPMVRAQLKDAAFLATDPTIDSATQDLLSRSFEQDPSPAAAANDAPVTSTFPSKDETWGSKISTPESSAIAPGPDVIKKFDPNDRRFIEEEYALRWGRRPRTKPDTQ</sequence>
<reference evidence="3" key="1">
    <citation type="submission" date="2016-10" db="EMBL/GenBank/DDBJ databases">
        <authorList>
            <person name="Varghese N."/>
            <person name="Submissions S."/>
        </authorList>
    </citation>
    <scope>NUCLEOTIDE SEQUENCE [LARGE SCALE GENOMIC DNA]</scope>
    <source>
        <strain evidence="3">DUS833</strain>
    </source>
</reference>
<evidence type="ECO:0000313" key="3">
    <source>
        <dbReference type="Proteomes" id="UP000199365"/>
    </source>
</evidence>
<proteinExistence type="predicted"/>
<feature type="compositionally biased region" description="Low complexity" evidence="1">
    <location>
        <begin position="135"/>
        <end position="146"/>
    </location>
</feature>
<organism evidence="2 3">
    <name type="scientific">Paraburkholderia tuberum</name>
    <dbReference type="NCBI Taxonomy" id="157910"/>
    <lineage>
        <taxon>Bacteria</taxon>
        <taxon>Pseudomonadati</taxon>
        <taxon>Pseudomonadota</taxon>
        <taxon>Betaproteobacteria</taxon>
        <taxon>Burkholderiales</taxon>
        <taxon>Burkholderiaceae</taxon>
        <taxon>Paraburkholderia</taxon>
    </lineage>
</organism>
<evidence type="ECO:0000256" key="1">
    <source>
        <dbReference type="SAM" id="MobiDB-lite"/>
    </source>
</evidence>